<dbReference type="InterPro" id="IPR020568">
    <property type="entry name" value="Ribosomal_Su5_D2-typ_SF"/>
</dbReference>
<dbReference type="GO" id="GO:0005524">
    <property type="term" value="F:ATP binding"/>
    <property type="evidence" value="ECO:0007669"/>
    <property type="project" value="UniProtKB-KW"/>
</dbReference>
<evidence type="ECO:0000256" key="2">
    <source>
        <dbReference type="ARBA" id="ARBA00022741"/>
    </source>
</evidence>
<dbReference type="EMBL" id="NHYE01001152">
    <property type="protein sequence ID" value="PPQ98033.1"/>
    <property type="molecule type" value="Genomic_DNA"/>
</dbReference>
<dbReference type="SUPFAM" id="SSF55874">
    <property type="entry name" value="ATPase domain of HSP90 chaperone/DNA topoisomerase II/histidine kinase"/>
    <property type="match status" value="1"/>
</dbReference>
<dbReference type="InterPro" id="IPR001404">
    <property type="entry name" value="Hsp90_fam"/>
</dbReference>
<dbReference type="GO" id="GO:0016887">
    <property type="term" value="F:ATP hydrolysis activity"/>
    <property type="evidence" value="ECO:0007669"/>
    <property type="project" value="InterPro"/>
</dbReference>
<accession>A0A409Y4V8</accession>
<comment type="similarity">
    <text evidence="1">Belongs to the heat shock protein 90 family.</text>
</comment>
<gene>
    <name evidence="5" type="ORF">CVT26_003095</name>
</gene>
<dbReference type="GO" id="GO:0051082">
    <property type="term" value="F:unfolded protein binding"/>
    <property type="evidence" value="ECO:0007669"/>
    <property type="project" value="InterPro"/>
</dbReference>
<dbReference type="SUPFAM" id="SSF54211">
    <property type="entry name" value="Ribosomal protein S5 domain 2-like"/>
    <property type="match status" value="2"/>
</dbReference>
<evidence type="ECO:0000256" key="4">
    <source>
        <dbReference type="ARBA" id="ARBA00023186"/>
    </source>
</evidence>
<dbReference type="InParanoid" id="A0A409Y4V8"/>
<name>A0A409Y4V8_9AGAR</name>
<dbReference type="OrthoDB" id="28737at2759"/>
<evidence type="ECO:0000256" key="1">
    <source>
        <dbReference type="ARBA" id="ARBA00008239"/>
    </source>
</evidence>
<keyword evidence="2" id="KW-0547">Nucleotide-binding</keyword>
<keyword evidence="4" id="KW-0143">Chaperone</keyword>
<proteinExistence type="inferred from homology"/>
<protein>
    <submittedName>
        <fullName evidence="5">Uncharacterized protein</fullName>
    </submittedName>
</protein>
<dbReference type="AlphaFoldDB" id="A0A409Y4V8"/>
<dbReference type="Proteomes" id="UP000284706">
    <property type="component" value="Unassembled WGS sequence"/>
</dbReference>
<evidence type="ECO:0000256" key="3">
    <source>
        <dbReference type="ARBA" id="ARBA00022840"/>
    </source>
</evidence>
<keyword evidence="3" id="KW-0067">ATP-binding</keyword>
<dbReference type="Gene3D" id="3.30.565.10">
    <property type="entry name" value="Histidine kinase-like ATPase, C-terminal domain"/>
    <property type="match status" value="1"/>
</dbReference>
<comment type="caution">
    <text evidence="5">The sequence shown here is derived from an EMBL/GenBank/DDBJ whole genome shotgun (WGS) entry which is preliminary data.</text>
</comment>
<reference evidence="5 6" key="1">
    <citation type="journal article" date="2018" name="Evol. Lett.">
        <title>Horizontal gene cluster transfer increased hallucinogenic mushroom diversity.</title>
        <authorList>
            <person name="Reynolds H.T."/>
            <person name="Vijayakumar V."/>
            <person name="Gluck-Thaler E."/>
            <person name="Korotkin H.B."/>
            <person name="Matheny P.B."/>
            <person name="Slot J.C."/>
        </authorList>
    </citation>
    <scope>NUCLEOTIDE SEQUENCE [LARGE SCALE GENOMIC DNA]</scope>
    <source>
        <strain evidence="5 6">SRW20</strain>
    </source>
</reference>
<sequence>MGVQGHPFNLIPQCAPFDFEFKKKRDNVKLHTCRLFLENDCETRSIQKIVNVIRKNLAKNSLGLTCYIAKDEDGFREFYEAFSKIVEPEDREDMNHVYYLSVGSLDEFQHFRCSCQSPPCPSVLETQELYIRIIPDKENKILFIRDNGIGMTNGFMAALSSGAYIFMVDQLGEDQFEYLEEKKVQEVVKKHSEFISYLIQLTVGDEAEEGEEGDRRKIEEVDRKEETVVNEKLNMAKPFWTRNPSDVTQEEYAAFCQSLTDVWEDHLAVERFLVEGDLDFKAVLSIPERTFHRAPFDLFQRKKKHNNIKLYVRRVFIMDDCEGLIRSNSTSSGYRRLRGSPSQLSHETLQRNKALKIIPRTLSRRPLTSSARLLRAGQLRQVLRGLEAEHQARC</sequence>
<dbReference type="InterPro" id="IPR036890">
    <property type="entry name" value="HATPase_C_sf"/>
</dbReference>
<dbReference type="PANTHER" id="PTHR11528">
    <property type="entry name" value="HEAT SHOCK PROTEIN 90 FAMILY MEMBER"/>
    <property type="match status" value="1"/>
</dbReference>
<evidence type="ECO:0000313" key="6">
    <source>
        <dbReference type="Proteomes" id="UP000284706"/>
    </source>
</evidence>
<dbReference type="GO" id="GO:0140662">
    <property type="term" value="F:ATP-dependent protein folding chaperone"/>
    <property type="evidence" value="ECO:0007669"/>
    <property type="project" value="InterPro"/>
</dbReference>
<evidence type="ECO:0000313" key="5">
    <source>
        <dbReference type="EMBL" id="PPQ98033.1"/>
    </source>
</evidence>
<dbReference type="STRING" id="231916.A0A409Y4V8"/>
<keyword evidence="6" id="KW-1185">Reference proteome</keyword>
<dbReference type="Pfam" id="PF00183">
    <property type="entry name" value="HSP90"/>
    <property type="match status" value="1"/>
</dbReference>
<organism evidence="5 6">
    <name type="scientific">Gymnopilus dilepis</name>
    <dbReference type="NCBI Taxonomy" id="231916"/>
    <lineage>
        <taxon>Eukaryota</taxon>
        <taxon>Fungi</taxon>
        <taxon>Dikarya</taxon>
        <taxon>Basidiomycota</taxon>
        <taxon>Agaricomycotina</taxon>
        <taxon>Agaricomycetes</taxon>
        <taxon>Agaricomycetidae</taxon>
        <taxon>Agaricales</taxon>
        <taxon>Agaricineae</taxon>
        <taxon>Hymenogastraceae</taxon>
        <taxon>Gymnopilus</taxon>
    </lineage>
</organism>
<dbReference type="Gene3D" id="3.30.230.80">
    <property type="match status" value="1"/>
</dbReference>